<feature type="region of interest" description="Disordered" evidence="2">
    <location>
        <begin position="1"/>
        <end position="227"/>
    </location>
</feature>
<feature type="domain" description="UFSP1/2/DUB catalytic" evidence="3">
    <location>
        <begin position="286"/>
        <end position="511"/>
    </location>
</feature>
<dbReference type="Gene3D" id="3.90.70.130">
    <property type="match status" value="1"/>
</dbReference>
<feature type="compositionally biased region" description="Basic and acidic residues" evidence="2">
    <location>
        <begin position="107"/>
        <end position="166"/>
    </location>
</feature>
<dbReference type="EMBL" id="HF935235">
    <property type="protein sequence ID" value="CCX05197.1"/>
    <property type="molecule type" value="Genomic_DNA"/>
</dbReference>
<evidence type="ECO:0000313" key="5">
    <source>
        <dbReference type="Proteomes" id="UP000018144"/>
    </source>
</evidence>
<evidence type="ECO:0000313" key="4">
    <source>
        <dbReference type="EMBL" id="CCX05197.1"/>
    </source>
</evidence>
<evidence type="ECO:0000256" key="1">
    <source>
        <dbReference type="ARBA" id="ARBA00022801"/>
    </source>
</evidence>
<dbReference type="OrthoDB" id="288987at2759"/>
<keyword evidence="1" id="KW-0378">Hydrolase</keyword>
<sequence>MAIPHIANAQIAMGNEQSTEQGVSVLSPSSRRGGEKEIHRSRSEHRSRPTHTERPSRPRRRSPPPSSLSWFERAAIAITTMPPPSDKRSSSKMRRSDSTRRRSPSRKRSESKPRRSESKVRRSEQTEWTEKAERAASKLADGLRRSDSRREKDGSRRSGEDKLRRSESRKHRISSSEDTPPSKVKRSSSRRGEAIGAIKQLGERATTSAEKDAARKKKNSDLGPYANEAQMPDWLRVQLERGGKTISVKKYDPETGRMVNEVQIANETPDLIHTIALLSEKDPDVSRTYLCDRSVKHVGKQITKEGGFCGYRNIQMMISFIQANHPRGSHPFDGRIPTILKLQELIEKGWAKGINSSARQETGGIYGTRKYIGTSEAQTLLTTVGIKSRARAFVATPKIKNSAQSALLDFVEDYFRGGLISEVSKKTVMGTNLAPIYLQHAGHSMTIIGLEKWRDGSRSLLVFDPFFAPTTEMRDMAGYQKISSRMSPNPHLKVYRRKMKYLEKFNEFEIIVLV</sequence>
<dbReference type="Pfam" id="PF07910">
    <property type="entry name" value="Peptidase_C78"/>
    <property type="match status" value="1"/>
</dbReference>
<dbReference type="Proteomes" id="UP000018144">
    <property type="component" value="Unassembled WGS sequence"/>
</dbReference>
<dbReference type="AlphaFoldDB" id="U4KVB9"/>
<dbReference type="InterPro" id="IPR012462">
    <property type="entry name" value="UFSP1/2_DUB_cat"/>
</dbReference>
<name>U4KVB9_PYROM</name>
<evidence type="ECO:0000259" key="3">
    <source>
        <dbReference type="Pfam" id="PF07910"/>
    </source>
</evidence>
<proteinExistence type="predicted"/>
<evidence type="ECO:0000256" key="2">
    <source>
        <dbReference type="SAM" id="MobiDB-lite"/>
    </source>
</evidence>
<protein>
    <submittedName>
        <fullName evidence="4">Similar to Zinc finger with UFM1-specific peptidase domain protein acc. no. Q3SWY8</fullName>
    </submittedName>
</protein>
<gene>
    <name evidence="4" type="ORF">PCON_04784</name>
</gene>
<feature type="compositionally biased region" description="Basic and acidic residues" evidence="2">
    <location>
        <begin position="32"/>
        <end position="56"/>
    </location>
</feature>
<feature type="compositionally biased region" description="Basic and acidic residues" evidence="2">
    <location>
        <begin position="85"/>
        <end position="100"/>
    </location>
</feature>
<dbReference type="STRING" id="1076935.U4KVB9"/>
<dbReference type="GO" id="GO:0016787">
    <property type="term" value="F:hydrolase activity"/>
    <property type="evidence" value="ECO:0007669"/>
    <property type="project" value="UniProtKB-KW"/>
</dbReference>
<keyword evidence="5" id="KW-1185">Reference proteome</keyword>
<accession>U4KVB9</accession>
<reference evidence="4 5" key="1">
    <citation type="journal article" date="2013" name="PLoS Genet.">
        <title>The genome and development-dependent transcriptomes of Pyronema confluens: a window into fungal evolution.</title>
        <authorList>
            <person name="Traeger S."/>
            <person name="Altegoer F."/>
            <person name="Freitag M."/>
            <person name="Gabaldon T."/>
            <person name="Kempken F."/>
            <person name="Kumar A."/>
            <person name="Marcet-Houben M."/>
            <person name="Poggeler S."/>
            <person name="Stajich J.E."/>
            <person name="Nowrousian M."/>
        </authorList>
    </citation>
    <scope>NUCLEOTIDE SEQUENCE [LARGE SCALE GENOMIC DNA]</scope>
    <source>
        <strain evidence="5">CBS 100304</strain>
        <tissue evidence="4">Vegetative mycelium</tissue>
    </source>
</reference>
<feature type="compositionally biased region" description="Polar residues" evidence="2">
    <location>
        <begin position="15"/>
        <end position="30"/>
    </location>
</feature>
<organism evidence="4 5">
    <name type="scientific">Pyronema omphalodes (strain CBS 100304)</name>
    <name type="common">Pyronema confluens</name>
    <dbReference type="NCBI Taxonomy" id="1076935"/>
    <lineage>
        <taxon>Eukaryota</taxon>
        <taxon>Fungi</taxon>
        <taxon>Dikarya</taxon>
        <taxon>Ascomycota</taxon>
        <taxon>Pezizomycotina</taxon>
        <taxon>Pezizomycetes</taxon>
        <taxon>Pezizales</taxon>
        <taxon>Pyronemataceae</taxon>
        <taxon>Pyronema</taxon>
    </lineage>
</organism>
<dbReference type="eggNOG" id="KOG4696">
    <property type="taxonomic scope" value="Eukaryota"/>
</dbReference>